<organism evidence="8 9">
    <name type="scientific">Mycena sanguinolenta</name>
    <dbReference type="NCBI Taxonomy" id="230812"/>
    <lineage>
        <taxon>Eukaryota</taxon>
        <taxon>Fungi</taxon>
        <taxon>Dikarya</taxon>
        <taxon>Basidiomycota</taxon>
        <taxon>Agaricomycotina</taxon>
        <taxon>Agaricomycetes</taxon>
        <taxon>Agaricomycetidae</taxon>
        <taxon>Agaricales</taxon>
        <taxon>Marasmiineae</taxon>
        <taxon>Mycenaceae</taxon>
        <taxon>Mycena</taxon>
    </lineage>
</organism>
<evidence type="ECO:0000256" key="1">
    <source>
        <dbReference type="ARBA" id="ARBA00007447"/>
    </source>
</evidence>
<dbReference type="EMBL" id="JACAZH010000014">
    <property type="protein sequence ID" value="KAF7350721.1"/>
    <property type="molecule type" value="Genomic_DNA"/>
</dbReference>
<dbReference type="PROSITE" id="PS51767">
    <property type="entry name" value="PEPTIDASE_A1"/>
    <property type="match status" value="1"/>
</dbReference>
<gene>
    <name evidence="8" type="ORF">MSAN_01633100</name>
</gene>
<keyword evidence="9" id="KW-1185">Reference proteome</keyword>
<protein>
    <submittedName>
        <fullName evidence="8">Asp-domain-containing protein</fullName>
    </submittedName>
</protein>
<keyword evidence="2" id="KW-0645">Protease</keyword>
<dbReference type="InterPro" id="IPR033121">
    <property type="entry name" value="PEPTIDASE_A1"/>
</dbReference>
<dbReference type="PANTHER" id="PTHR47966">
    <property type="entry name" value="BETA-SITE APP-CLEAVING ENZYME, ISOFORM A-RELATED"/>
    <property type="match status" value="1"/>
</dbReference>
<feature type="active site" evidence="5">
    <location>
        <position position="90"/>
    </location>
</feature>
<dbReference type="SUPFAM" id="SSF50630">
    <property type="entry name" value="Acid proteases"/>
    <property type="match status" value="1"/>
</dbReference>
<dbReference type="AlphaFoldDB" id="A0A8H6Y2C1"/>
<dbReference type="GO" id="GO:0004190">
    <property type="term" value="F:aspartic-type endopeptidase activity"/>
    <property type="evidence" value="ECO:0007669"/>
    <property type="project" value="UniProtKB-KW"/>
</dbReference>
<comment type="caution">
    <text evidence="8">The sequence shown here is derived from an EMBL/GenBank/DDBJ whole genome shotgun (WGS) entry which is preliminary data.</text>
</comment>
<dbReference type="FunFam" id="2.40.70.10:FF:000115">
    <property type="entry name" value="Lysosomal aspartic protease"/>
    <property type="match status" value="1"/>
</dbReference>
<evidence type="ECO:0000259" key="7">
    <source>
        <dbReference type="PROSITE" id="PS51767"/>
    </source>
</evidence>
<dbReference type="PANTHER" id="PTHR47966:SF51">
    <property type="entry name" value="BETA-SITE APP-CLEAVING ENZYME, ISOFORM A-RELATED"/>
    <property type="match status" value="1"/>
</dbReference>
<evidence type="ECO:0000256" key="6">
    <source>
        <dbReference type="PIRSR" id="PIRSR601461-2"/>
    </source>
</evidence>
<feature type="disulfide bond" evidence="6">
    <location>
        <begin position="103"/>
        <end position="108"/>
    </location>
</feature>
<feature type="active site" evidence="5">
    <location>
        <position position="272"/>
    </location>
</feature>
<reference evidence="8" key="1">
    <citation type="submission" date="2020-05" db="EMBL/GenBank/DDBJ databases">
        <title>Mycena genomes resolve the evolution of fungal bioluminescence.</title>
        <authorList>
            <person name="Tsai I.J."/>
        </authorList>
    </citation>
    <scope>NUCLEOTIDE SEQUENCE</scope>
    <source>
        <strain evidence="8">160909Yilan</strain>
    </source>
</reference>
<evidence type="ECO:0000256" key="2">
    <source>
        <dbReference type="ARBA" id="ARBA00022670"/>
    </source>
</evidence>
<accession>A0A8H6Y2C1</accession>
<dbReference type="GO" id="GO:0006508">
    <property type="term" value="P:proteolysis"/>
    <property type="evidence" value="ECO:0007669"/>
    <property type="project" value="UniProtKB-KW"/>
</dbReference>
<name>A0A8H6Y2C1_9AGAR</name>
<keyword evidence="3" id="KW-0064">Aspartyl protease</keyword>
<comment type="similarity">
    <text evidence="1">Belongs to the peptidase A1 family.</text>
</comment>
<evidence type="ECO:0000256" key="4">
    <source>
        <dbReference type="ARBA" id="ARBA00022801"/>
    </source>
</evidence>
<dbReference type="InterPro" id="IPR001461">
    <property type="entry name" value="Aspartic_peptidase_A1"/>
</dbReference>
<dbReference type="Pfam" id="PF00026">
    <property type="entry name" value="Asp"/>
    <property type="match status" value="1"/>
</dbReference>
<keyword evidence="6" id="KW-1015">Disulfide bond</keyword>
<evidence type="ECO:0000313" key="9">
    <source>
        <dbReference type="Proteomes" id="UP000623467"/>
    </source>
</evidence>
<keyword evidence="4" id="KW-0378">Hydrolase</keyword>
<sequence>MKLICAILLPVVFAARVHRVKLNKLPAANHNSELEASGSGFLVDGHYRTDDDLFWVQRDHGVPLTNFMNGQYYAEIQLGTPPQTFKVLLDTTSSNLWVPSTGCTSIPCRLHARYISSASTSYKANGSTIAIPHATGDLINGFVSTDILAIGDLKIHNQDFVEATKEDGMALALAKFDGILGLAYNTISVNGIVPPFYNMIAQDLIDEPVFSVRLGSDDDGGEVTLGGIDQGAYTGTIQYVPVRRRGVWEVELGAFTFDGDNLDLENTGAVIDTRTSFIVLPIDIAEMVHTQIGAQKSLNGQYFVDCEQIPALPDVSFTFGGKKYPLKASDYIVKVAGMCMSSFKGKDINDTGGSLWLMG</sequence>
<evidence type="ECO:0000313" key="8">
    <source>
        <dbReference type="EMBL" id="KAF7350721.1"/>
    </source>
</evidence>
<evidence type="ECO:0000256" key="5">
    <source>
        <dbReference type="PIRSR" id="PIRSR601461-1"/>
    </source>
</evidence>
<dbReference type="Gene3D" id="2.40.70.10">
    <property type="entry name" value="Acid Proteases"/>
    <property type="match status" value="2"/>
</dbReference>
<dbReference type="PRINTS" id="PR00792">
    <property type="entry name" value="PEPSIN"/>
</dbReference>
<dbReference type="Proteomes" id="UP000623467">
    <property type="component" value="Unassembled WGS sequence"/>
</dbReference>
<dbReference type="InterPro" id="IPR021109">
    <property type="entry name" value="Peptidase_aspartic_dom_sf"/>
</dbReference>
<evidence type="ECO:0000256" key="3">
    <source>
        <dbReference type="ARBA" id="ARBA00022750"/>
    </source>
</evidence>
<dbReference type="OrthoDB" id="771136at2759"/>
<proteinExistence type="inferred from homology"/>
<feature type="domain" description="Peptidase A1" evidence="7">
    <location>
        <begin position="72"/>
        <end position="359"/>
    </location>
</feature>